<organism evidence="6 7">
    <name type="scientific">Bacillus mesophilum</name>
    <dbReference type="NCBI Taxonomy" id="1071718"/>
    <lineage>
        <taxon>Bacteria</taxon>
        <taxon>Bacillati</taxon>
        <taxon>Bacillota</taxon>
        <taxon>Bacilli</taxon>
        <taxon>Bacillales</taxon>
        <taxon>Bacillaceae</taxon>
        <taxon>Bacillus</taxon>
    </lineage>
</organism>
<dbReference type="InterPro" id="IPR035472">
    <property type="entry name" value="RpiR-like_SIS"/>
</dbReference>
<dbReference type="PROSITE" id="PS51071">
    <property type="entry name" value="HTH_RPIR"/>
    <property type="match status" value="1"/>
</dbReference>
<comment type="caution">
    <text evidence="6">The sequence shown here is derived from an EMBL/GenBank/DDBJ whole genome shotgun (WGS) entry which is preliminary data.</text>
</comment>
<dbReference type="SUPFAM" id="SSF53697">
    <property type="entry name" value="SIS domain"/>
    <property type="match status" value="1"/>
</dbReference>
<evidence type="ECO:0000256" key="2">
    <source>
        <dbReference type="ARBA" id="ARBA00023125"/>
    </source>
</evidence>
<dbReference type="GO" id="GO:0003677">
    <property type="term" value="F:DNA binding"/>
    <property type="evidence" value="ECO:0007669"/>
    <property type="project" value="UniProtKB-KW"/>
</dbReference>
<evidence type="ECO:0000256" key="1">
    <source>
        <dbReference type="ARBA" id="ARBA00023015"/>
    </source>
</evidence>
<keyword evidence="2" id="KW-0238">DNA-binding</keyword>
<dbReference type="InterPro" id="IPR036388">
    <property type="entry name" value="WH-like_DNA-bd_sf"/>
</dbReference>
<accession>A0A7V7RHZ6</accession>
<evidence type="ECO:0000313" key="7">
    <source>
        <dbReference type="Proteomes" id="UP000441354"/>
    </source>
</evidence>
<dbReference type="InterPro" id="IPR009057">
    <property type="entry name" value="Homeodomain-like_sf"/>
</dbReference>
<keyword evidence="3" id="KW-0804">Transcription</keyword>
<evidence type="ECO:0000259" key="5">
    <source>
        <dbReference type="PROSITE" id="PS51464"/>
    </source>
</evidence>
<dbReference type="GO" id="GO:1901135">
    <property type="term" value="P:carbohydrate derivative metabolic process"/>
    <property type="evidence" value="ECO:0007669"/>
    <property type="project" value="InterPro"/>
</dbReference>
<feature type="domain" description="HTH rpiR-type" evidence="4">
    <location>
        <begin position="1"/>
        <end position="73"/>
    </location>
</feature>
<dbReference type="GO" id="GO:0003700">
    <property type="term" value="F:DNA-binding transcription factor activity"/>
    <property type="evidence" value="ECO:0007669"/>
    <property type="project" value="InterPro"/>
</dbReference>
<dbReference type="CDD" id="cd05013">
    <property type="entry name" value="SIS_RpiR"/>
    <property type="match status" value="1"/>
</dbReference>
<evidence type="ECO:0000313" key="6">
    <source>
        <dbReference type="EMBL" id="KAB2329304.1"/>
    </source>
</evidence>
<proteinExistence type="predicted"/>
<name>A0A7V7RHZ6_9BACI</name>
<dbReference type="InterPro" id="IPR000281">
    <property type="entry name" value="HTH_RpiR"/>
</dbReference>
<dbReference type="Pfam" id="PF01418">
    <property type="entry name" value="HTH_6"/>
    <property type="match status" value="1"/>
</dbReference>
<sequence>MFSNKIISSFNEMECSLYKYVITNAEKVTYMRIRELADETHVSTSSILRFCRKLDCEGFSEFKVKLKLYIAKNQPEELKSTQHALSEFVERTLKGNFESYIKETASFISKAESVIFLGIGSSGIMAEYGSRYLSSLGKFSLYIKDPFFPIHSKYSNDSVTIALSVSGETMEIIDLIKKLKEEGSTIVSITNHKDCTIARISDLNISYYVTEEYRSKSNITTQIPVVYLLETIAKEIYKQANS</sequence>
<dbReference type="InterPro" id="IPR046348">
    <property type="entry name" value="SIS_dom_sf"/>
</dbReference>
<evidence type="ECO:0000256" key="3">
    <source>
        <dbReference type="ARBA" id="ARBA00023163"/>
    </source>
</evidence>
<dbReference type="InterPro" id="IPR001347">
    <property type="entry name" value="SIS_dom"/>
</dbReference>
<protein>
    <submittedName>
        <fullName evidence="6">MurR/RpiR family transcriptional regulator</fullName>
    </submittedName>
</protein>
<dbReference type="AlphaFoldDB" id="A0A7V7RHZ6"/>
<dbReference type="PANTHER" id="PTHR30514:SF1">
    <property type="entry name" value="HTH-TYPE TRANSCRIPTIONAL REGULATOR HEXR-RELATED"/>
    <property type="match status" value="1"/>
</dbReference>
<dbReference type="PANTHER" id="PTHR30514">
    <property type="entry name" value="GLUCOKINASE"/>
    <property type="match status" value="1"/>
</dbReference>
<keyword evidence="7" id="KW-1185">Reference proteome</keyword>
<dbReference type="Gene3D" id="1.10.10.10">
    <property type="entry name" value="Winged helix-like DNA-binding domain superfamily/Winged helix DNA-binding domain"/>
    <property type="match status" value="1"/>
</dbReference>
<dbReference type="PROSITE" id="PS51464">
    <property type="entry name" value="SIS"/>
    <property type="match status" value="1"/>
</dbReference>
<reference evidence="6 7" key="1">
    <citation type="journal article" date="2014" name="Arch. Microbiol.">
        <title>Bacillus mesophilum sp. nov., strain IITR-54T, a novel 4-chlorobiphenyl dechlorinating bacterium.</title>
        <authorList>
            <person name="Manickam N."/>
            <person name="Singh N.K."/>
            <person name="Bajaj A."/>
            <person name="Kumar R.M."/>
            <person name="Kaur G."/>
            <person name="Kaur N."/>
            <person name="Bala M."/>
            <person name="Kumar A."/>
            <person name="Mayilraj S."/>
        </authorList>
    </citation>
    <scope>NUCLEOTIDE SEQUENCE [LARGE SCALE GENOMIC DNA]</scope>
    <source>
        <strain evidence="6 7">IITR-54</strain>
    </source>
</reference>
<dbReference type="Gene3D" id="3.40.50.10490">
    <property type="entry name" value="Glucose-6-phosphate isomerase like protein, domain 1"/>
    <property type="match status" value="1"/>
</dbReference>
<feature type="domain" description="SIS" evidence="5">
    <location>
        <begin position="104"/>
        <end position="242"/>
    </location>
</feature>
<dbReference type="GO" id="GO:0097367">
    <property type="term" value="F:carbohydrate derivative binding"/>
    <property type="evidence" value="ECO:0007669"/>
    <property type="project" value="InterPro"/>
</dbReference>
<dbReference type="Proteomes" id="UP000441354">
    <property type="component" value="Unassembled WGS sequence"/>
</dbReference>
<gene>
    <name evidence="6" type="ORF">F7732_21600</name>
</gene>
<dbReference type="Pfam" id="PF01380">
    <property type="entry name" value="SIS"/>
    <property type="match status" value="1"/>
</dbReference>
<dbReference type="InterPro" id="IPR047640">
    <property type="entry name" value="RpiR-like"/>
</dbReference>
<dbReference type="EMBL" id="WBOT01000013">
    <property type="protein sequence ID" value="KAB2329304.1"/>
    <property type="molecule type" value="Genomic_DNA"/>
</dbReference>
<dbReference type="RefSeq" id="WP_151576094.1">
    <property type="nucleotide sequence ID" value="NZ_WBOT01000013.1"/>
</dbReference>
<keyword evidence="1" id="KW-0805">Transcription regulation</keyword>
<dbReference type="OrthoDB" id="1648815at2"/>
<evidence type="ECO:0000259" key="4">
    <source>
        <dbReference type="PROSITE" id="PS51071"/>
    </source>
</evidence>
<dbReference type="SUPFAM" id="SSF46689">
    <property type="entry name" value="Homeodomain-like"/>
    <property type="match status" value="1"/>
</dbReference>